<dbReference type="Proteomes" id="UP001057402">
    <property type="component" value="Chromosome 3"/>
</dbReference>
<proteinExistence type="predicted"/>
<reference evidence="2" key="1">
    <citation type="journal article" date="2023" name="Front. Plant Sci.">
        <title>Chromosomal-level genome assembly of Melastoma candidum provides insights into trichome evolution.</title>
        <authorList>
            <person name="Zhong Y."/>
            <person name="Wu W."/>
            <person name="Sun C."/>
            <person name="Zou P."/>
            <person name="Liu Y."/>
            <person name="Dai S."/>
            <person name="Zhou R."/>
        </authorList>
    </citation>
    <scope>NUCLEOTIDE SEQUENCE [LARGE SCALE GENOMIC DNA]</scope>
</reference>
<evidence type="ECO:0000313" key="1">
    <source>
        <dbReference type="EMBL" id="KAI4380227.1"/>
    </source>
</evidence>
<gene>
    <name evidence="1" type="ORF">MLD38_006442</name>
</gene>
<organism evidence="1 2">
    <name type="scientific">Melastoma candidum</name>
    <dbReference type="NCBI Taxonomy" id="119954"/>
    <lineage>
        <taxon>Eukaryota</taxon>
        <taxon>Viridiplantae</taxon>
        <taxon>Streptophyta</taxon>
        <taxon>Embryophyta</taxon>
        <taxon>Tracheophyta</taxon>
        <taxon>Spermatophyta</taxon>
        <taxon>Magnoliopsida</taxon>
        <taxon>eudicotyledons</taxon>
        <taxon>Gunneridae</taxon>
        <taxon>Pentapetalae</taxon>
        <taxon>rosids</taxon>
        <taxon>malvids</taxon>
        <taxon>Myrtales</taxon>
        <taxon>Melastomataceae</taxon>
        <taxon>Melastomatoideae</taxon>
        <taxon>Melastomateae</taxon>
        <taxon>Melastoma</taxon>
    </lineage>
</organism>
<sequence length="324" mass="36040">MMGSRLIAVLLLFVVVVNAKLTPDYYKNTCPDFQKIIRETITNKQISTPTTAAGTLRLFMHDCFVEGCDASVLIASNSFNTAEKDVDINQSLAGDAFDVITRAKVALELACPKTVSCADILAQATRDLVTMVGGPFYKVWLGRKDGFVSQASRVTGNLPTLNMTMDQILDLFQRKGFAPQEFVAMMGAHTIGFSHCKEFTSRIFNYSNTSPHDPAMNPSYVAGLSKLCENYTTDVTMAAFNDVMTPGKFDNMYYKNLPKGLGLLSIDQMMYTDQRTRPYVIQYANNQMAFFEAFAHVMEKLGLVDVKTGRKGEVRSRCDNFNSL</sequence>
<accession>A0ACB9RWC3</accession>
<comment type="caution">
    <text evidence="1">The sequence shown here is derived from an EMBL/GenBank/DDBJ whole genome shotgun (WGS) entry which is preliminary data.</text>
</comment>
<dbReference type="EMBL" id="CM042882">
    <property type="protein sequence ID" value="KAI4380227.1"/>
    <property type="molecule type" value="Genomic_DNA"/>
</dbReference>
<name>A0ACB9RWC3_9MYRT</name>
<evidence type="ECO:0000313" key="2">
    <source>
        <dbReference type="Proteomes" id="UP001057402"/>
    </source>
</evidence>
<keyword evidence="2" id="KW-1185">Reference proteome</keyword>
<protein>
    <submittedName>
        <fullName evidence="1">Uncharacterized protein</fullName>
    </submittedName>
</protein>